<dbReference type="InterPro" id="IPR004852">
    <property type="entry name" value="Di-haem_cyt_c_peroxidsae"/>
</dbReference>
<keyword evidence="4" id="KW-0560">Oxidoreductase</keyword>
<evidence type="ECO:0000256" key="4">
    <source>
        <dbReference type="ARBA" id="ARBA00023002"/>
    </source>
</evidence>
<name>A0ABR8K210_9NOSO</name>
<feature type="compositionally biased region" description="Polar residues" evidence="7">
    <location>
        <begin position="134"/>
        <end position="147"/>
    </location>
</feature>
<dbReference type="InterPro" id="IPR051395">
    <property type="entry name" value="Cytochrome_c_Peroxidase/MauG"/>
</dbReference>
<feature type="domain" description="Cytochrome c" evidence="8">
    <location>
        <begin position="449"/>
        <end position="626"/>
    </location>
</feature>
<keyword evidence="10" id="KW-1185">Reference proteome</keyword>
<dbReference type="RefSeq" id="WP_190953635.1">
    <property type="nucleotide sequence ID" value="NZ_JACJTU010000002.1"/>
</dbReference>
<dbReference type="EMBL" id="JACJTU010000002">
    <property type="protein sequence ID" value="MBD2732866.1"/>
    <property type="molecule type" value="Genomic_DNA"/>
</dbReference>
<evidence type="ECO:0000256" key="3">
    <source>
        <dbReference type="ARBA" id="ARBA00022723"/>
    </source>
</evidence>
<dbReference type="GO" id="GO:0004601">
    <property type="term" value="F:peroxidase activity"/>
    <property type="evidence" value="ECO:0007669"/>
    <property type="project" value="UniProtKB-KW"/>
</dbReference>
<sequence length="689" mass="74625">MRKIQFGATYVAGALARLTNLVSRLSRKIKSATTIALLVAIAVLAGHTVSAQVSPPTIASLKTVTVPEPDNLGQFVKDKTAAIALGKAFFWDMQVGSDGITSCASCHFHAGADNRAKNQLSPGILRVNADKTPNPDNTFSIGQPNSTLKPEDYPFHKLADPNNRFSAILSDSNDVTSSQGVFNSKFVNTDPGIPVDDPVFNVGGIETRRVEPRNTPTVINAAFNFRNFWDGRAQNVFNGVNPFGTRDPNAKLYKASSILSPLQPVSVQLKNASLASQAVGPPLSSFEMSADGRTFEEIGDKFGFGLLDKIFDIVKSKKLLLPRELAQQLLPLRPLGKQIVHPDDSVLGQYSRAPQKGLTTLTYSQMIQAAFKPEWWQSTQLIQVDKANGNTRKVVLLPDLSSTTEEYTQMEYNFSLFFGLAVQLYESTLVSNNAPIDQFLEGNTNALTPQQQQGKAIFENPANACIFCHSGAEFTAASVRNVHNSGRLTRSPAPGNPIEDTGFFKIGVRPELEDLGVGADDGLPVSRPLSEARLAQQGKFQEVFGEAPNITPGPVEADGLFKAPTLRNVELTAPYMHNGGMLTLRQVVDFYSRGAGDDNANVPRLPVLNLSDENKEALVAFLKSLTDNRVRYEKAPFDHPQLFIPNGHPGNEISVTNDGTGKATDALIEIPSVGRNGRSTPPANFLATP</sequence>
<evidence type="ECO:0000256" key="1">
    <source>
        <dbReference type="ARBA" id="ARBA00004196"/>
    </source>
</evidence>
<keyword evidence="3 6" id="KW-0479">Metal-binding</keyword>
<keyword evidence="2 6" id="KW-0349">Heme</keyword>
<organism evidence="9 10">
    <name type="scientific">Nostoc paludosum FACHB-159</name>
    <dbReference type="NCBI Taxonomy" id="2692908"/>
    <lineage>
        <taxon>Bacteria</taxon>
        <taxon>Bacillati</taxon>
        <taxon>Cyanobacteriota</taxon>
        <taxon>Cyanophyceae</taxon>
        <taxon>Nostocales</taxon>
        <taxon>Nostocaceae</taxon>
        <taxon>Nostoc</taxon>
    </lineage>
</organism>
<gene>
    <name evidence="9" type="ORF">H6H03_02920</name>
</gene>
<dbReference type="PANTHER" id="PTHR30600">
    <property type="entry name" value="CYTOCHROME C PEROXIDASE-RELATED"/>
    <property type="match status" value="1"/>
</dbReference>
<evidence type="ECO:0000259" key="8">
    <source>
        <dbReference type="PROSITE" id="PS51007"/>
    </source>
</evidence>
<dbReference type="Proteomes" id="UP000637383">
    <property type="component" value="Unassembled WGS sequence"/>
</dbReference>
<dbReference type="InterPro" id="IPR009056">
    <property type="entry name" value="Cyt_c-like_dom"/>
</dbReference>
<evidence type="ECO:0000256" key="7">
    <source>
        <dbReference type="SAM" id="MobiDB-lite"/>
    </source>
</evidence>
<protein>
    <submittedName>
        <fullName evidence="9">Cytochrome C peroxidase</fullName>
    </submittedName>
</protein>
<keyword evidence="5 6" id="KW-0408">Iron</keyword>
<evidence type="ECO:0000256" key="2">
    <source>
        <dbReference type="ARBA" id="ARBA00022617"/>
    </source>
</evidence>
<proteinExistence type="predicted"/>
<keyword evidence="9" id="KW-0575">Peroxidase</keyword>
<dbReference type="InterPro" id="IPR036909">
    <property type="entry name" value="Cyt_c-like_dom_sf"/>
</dbReference>
<dbReference type="SUPFAM" id="SSF46626">
    <property type="entry name" value="Cytochrome c"/>
    <property type="match status" value="2"/>
</dbReference>
<comment type="subcellular location">
    <subcellularLocation>
        <location evidence="1">Cell envelope</location>
    </subcellularLocation>
</comment>
<comment type="caution">
    <text evidence="9">The sequence shown here is derived from an EMBL/GenBank/DDBJ whole genome shotgun (WGS) entry which is preliminary data.</text>
</comment>
<feature type="region of interest" description="Disordered" evidence="7">
    <location>
        <begin position="128"/>
        <end position="147"/>
    </location>
</feature>
<dbReference type="Gene3D" id="1.10.760.10">
    <property type="entry name" value="Cytochrome c-like domain"/>
    <property type="match status" value="2"/>
</dbReference>
<dbReference type="PROSITE" id="PS51007">
    <property type="entry name" value="CYTC"/>
    <property type="match status" value="1"/>
</dbReference>
<dbReference type="Pfam" id="PF03150">
    <property type="entry name" value="CCP_MauG"/>
    <property type="match status" value="2"/>
</dbReference>
<evidence type="ECO:0000313" key="10">
    <source>
        <dbReference type="Proteomes" id="UP000637383"/>
    </source>
</evidence>
<evidence type="ECO:0000256" key="5">
    <source>
        <dbReference type="ARBA" id="ARBA00023004"/>
    </source>
</evidence>
<evidence type="ECO:0000313" key="9">
    <source>
        <dbReference type="EMBL" id="MBD2732866.1"/>
    </source>
</evidence>
<evidence type="ECO:0000256" key="6">
    <source>
        <dbReference type="PROSITE-ProRule" id="PRU00433"/>
    </source>
</evidence>
<accession>A0ABR8K210</accession>
<reference evidence="9 10" key="1">
    <citation type="journal article" date="2020" name="ISME J.">
        <title>Comparative genomics reveals insights into cyanobacterial evolution and habitat adaptation.</title>
        <authorList>
            <person name="Chen M.Y."/>
            <person name="Teng W.K."/>
            <person name="Zhao L."/>
            <person name="Hu C.X."/>
            <person name="Zhou Y.K."/>
            <person name="Han B.P."/>
            <person name="Song L.R."/>
            <person name="Shu W.S."/>
        </authorList>
    </citation>
    <scope>NUCLEOTIDE SEQUENCE [LARGE SCALE GENOMIC DNA]</scope>
    <source>
        <strain evidence="9 10">FACHB-159</strain>
    </source>
</reference>